<organism evidence="1 2">
    <name type="scientific">Robbsia andropogonis</name>
    <dbReference type="NCBI Taxonomy" id="28092"/>
    <lineage>
        <taxon>Bacteria</taxon>
        <taxon>Pseudomonadati</taxon>
        <taxon>Pseudomonadota</taxon>
        <taxon>Betaproteobacteria</taxon>
        <taxon>Burkholderiales</taxon>
        <taxon>Burkholderiaceae</taxon>
        <taxon>Robbsia</taxon>
    </lineage>
</organism>
<gene>
    <name evidence="1" type="ORF">WM40_25160</name>
</gene>
<dbReference type="Proteomes" id="UP000033618">
    <property type="component" value="Unassembled WGS sequence"/>
</dbReference>
<evidence type="ECO:0008006" key="3">
    <source>
        <dbReference type="Google" id="ProtNLM"/>
    </source>
</evidence>
<dbReference type="RefSeq" id="WP_024902438.1">
    <property type="nucleotide sequence ID" value="NZ_CADFGU010000001.1"/>
</dbReference>
<protein>
    <recommendedName>
        <fullName evidence="3">Lipoprotein</fullName>
    </recommendedName>
</protein>
<accession>A0A0F5JTZ8</accession>
<dbReference type="OrthoDB" id="8547628at2"/>
<sequence length="114" mass="11730">MAHAPTSSASLTARVFGIARVAALVLPVLLGACESSRTTQLIHLPDGTDGFTINCSGSDARQSWAQCYESAGKACGASGYDVVSKEGDDTATGGSVNGLFSANIRNRALVIRCH</sequence>
<comment type="caution">
    <text evidence="1">The sequence shown here is derived from an EMBL/GenBank/DDBJ whole genome shotgun (WGS) entry which is preliminary data.</text>
</comment>
<proteinExistence type="predicted"/>
<dbReference type="AlphaFoldDB" id="A0A0F5JTZ8"/>
<dbReference type="PATRIC" id="fig|28092.6.peg.5940"/>
<keyword evidence="2" id="KW-1185">Reference proteome</keyword>
<reference evidence="1 2" key="1">
    <citation type="submission" date="2015-03" db="EMBL/GenBank/DDBJ databases">
        <title>Draft Genome Sequence of Burkholderia andropogonis type strain ICMP2807, isolated from Sorghum bicolor.</title>
        <authorList>
            <person name="Lopes-Santos L."/>
            <person name="Castro D.B."/>
            <person name="Ottoboni L.M."/>
            <person name="Park D."/>
            <person name="Weirc B.S."/>
            <person name="Destefano S.A."/>
        </authorList>
    </citation>
    <scope>NUCLEOTIDE SEQUENCE [LARGE SCALE GENOMIC DNA]</scope>
    <source>
        <strain evidence="1 2">ICMP2807</strain>
    </source>
</reference>
<evidence type="ECO:0000313" key="2">
    <source>
        <dbReference type="Proteomes" id="UP000033618"/>
    </source>
</evidence>
<name>A0A0F5JTZ8_9BURK</name>
<dbReference type="EMBL" id="LAQU01000072">
    <property type="protein sequence ID" value="KKB61094.1"/>
    <property type="molecule type" value="Genomic_DNA"/>
</dbReference>
<evidence type="ECO:0000313" key="1">
    <source>
        <dbReference type="EMBL" id="KKB61094.1"/>
    </source>
</evidence>